<dbReference type="InterPro" id="IPR017871">
    <property type="entry name" value="ABC_transporter-like_CS"/>
</dbReference>
<dbReference type="SMART" id="SM00382">
    <property type="entry name" value="AAA"/>
    <property type="match status" value="1"/>
</dbReference>
<dbReference type="PANTHER" id="PTHR42734:SF5">
    <property type="entry name" value="IRON TRANSPORT SYSTEM ATP-BINDING PROTEIN HI_0361-RELATED"/>
    <property type="match status" value="1"/>
</dbReference>
<dbReference type="GO" id="GO:0005524">
    <property type="term" value="F:ATP binding"/>
    <property type="evidence" value="ECO:0007669"/>
    <property type="project" value="UniProtKB-KW"/>
</dbReference>
<keyword evidence="4 6" id="KW-0067">ATP-binding</keyword>
<dbReference type="Pfam" id="PF00005">
    <property type="entry name" value="ABC_tran"/>
    <property type="match status" value="1"/>
</dbReference>
<dbReference type="Proteomes" id="UP000218775">
    <property type="component" value="Unassembled WGS sequence"/>
</dbReference>
<dbReference type="PROSITE" id="PS00211">
    <property type="entry name" value="ABC_TRANSPORTER_1"/>
    <property type="match status" value="1"/>
</dbReference>
<dbReference type="Gene3D" id="3.40.50.300">
    <property type="entry name" value="P-loop containing nucleotide triphosphate hydrolases"/>
    <property type="match status" value="1"/>
</dbReference>
<dbReference type="SUPFAM" id="SSF52540">
    <property type="entry name" value="P-loop containing nucleoside triphosphate hydrolases"/>
    <property type="match status" value="1"/>
</dbReference>
<evidence type="ECO:0000313" key="7">
    <source>
        <dbReference type="Proteomes" id="UP000218775"/>
    </source>
</evidence>
<keyword evidence="2" id="KW-0813">Transport</keyword>
<evidence type="ECO:0000256" key="4">
    <source>
        <dbReference type="ARBA" id="ARBA00022840"/>
    </source>
</evidence>
<dbReference type="InterPro" id="IPR003593">
    <property type="entry name" value="AAA+_ATPase"/>
</dbReference>
<dbReference type="InterPro" id="IPR050153">
    <property type="entry name" value="Metal_Ion_Import_ABC"/>
</dbReference>
<evidence type="ECO:0000313" key="6">
    <source>
        <dbReference type="EMBL" id="PCI75934.1"/>
    </source>
</evidence>
<dbReference type="FunFam" id="3.40.50.300:FF:000134">
    <property type="entry name" value="Iron-enterobactin ABC transporter ATP-binding protein"/>
    <property type="match status" value="1"/>
</dbReference>
<comment type="caution">
    <text evidence="6">The sequence shown here is derived from an EMBL/GenBank/DDBJ whole genome shotgun (WGS) entry which is preliminary data.</text>
</comment>
<dbReference type="PROSITE" id="PS50893">
    <property type="entry name" value="ABC_TRANSPORTER_2"/>
    <property type="match status" value="1"/>
</dbReference>
<evidence type="ECO:0000259" key="5">
    <source>
        <dbReference type="PROSITE" id="PS50893"/>
    </source>
</evidence>
<accession>A0A2A4X0C7</accession>
<dbReference type="CDD" id="cd03235">
    <property type="entry name" value="ABC_Metallic_Cations"/>
    <property type="match status" value="1"/>
</dbReference>
<sequence length="279" mass="31579">MRTLLLQSFRWIWKEQSRGKHVEKKEDIALLVDDVSVNYQRDNVLWNINFSLPKASMTALIGPNGAGKTSLMHAIMGIVKPLCGTISIFGKPLSQNKKNIAFVPQKEAVDWNFPISVLDVVLMGRYHFLGFIKWFSKKDKKEALELLEQLDMLKHAYKPIAELSGGQQKRVFIARALLQKADIMLFDEPFAGIDQTTEMALLEWMQTLKKQGMTLLVVHHDILSVKNYFPRTLLLNRVLIGSGPTSKVLTAENLEKAYGAKGHLLEEVIALSSKKMQGF</sequence>
<keyword evidence="3" id="KW-0547">Nucleotide-binding</keyword>
<dbReference type="InterPro" id="IPR003439">
    <property type="entry name" value="ABC_transporter-like_ATP-bd"/>
</dbReference>
<dbReference type="InterPro" id="IPR027417">
    <property type="entry name" value="P-loop_NTPase"/>
</dbReference>
<organism evidence="6 7">
    <name type="scientific">Aerophobetes bacterium</name>
    <dbReference type="NCBI Taxonomy" id="2030807"/>
    <lineage>
        <taxon>Bacteria</taxon>
        <taxon>Candidatus Aerophobota</taxon>
    </lineage>
</organism>
<protein>
    <submittedName>
        <fullName evidence="6">Manganese ABC transporter ATP-binding protein</fullName>
    </submittedName>
</protein>
<feature type="domain" description="ABC transporter" evidence="5">
    <location>
        <begin position="30"/>
        <end position="262"/>
    </location>
</feature>
<evidence type="ECO:0000256" key="1">
    <source>
        <dbReference type="ARBA" id="ARBA00005417"/>
    </source>
</evidence>
<dbReference type="AlphaFoldDB" id="A0A2A4X0C7"/>
<dbReference type="GO" id="GO:0016887">
    <property type="term" value="F:ATP hydrolysis activity"/>
    <property type="evidence" value="ECO:0007669"/>
    <property type="project" value="InterPro"/>
</dbReference>
<evidence type="ECO:0000256" key="3">
    <source>
        <dbReference type="ARBA" id="ARBA00022741"/>
    </source>
</evidence>
<comment type="similarity">
    <text evidence="1">Belongs to the ABC transporter superfamily.</text>
</comment>
<name>A0A2A4X0C7_UNCAE</name>
<reference evidence="7" key="1">
    <citation type="submission" date="2017-08" db="EMBL/GenBank/DDBJ databases">
        <title>A dynamic microbial community with high functional redundancy inhabits the cold, oxic subseafloor aquifer.</title>
        <authorList>
            <person name="Tully B.J."/>
            <person name="Wheat C.G."/>
            <person name="Glazer B.T."/>
            <person name="Huber J.A."/>
        </authorList>
    </citation>
    <scope>NUCLEOTIDE SEQUENCE [LARGE SCALE GENOMIC DNA]</scope>
</reference>
<dbReference type="PANTHER" id="PTHR42734">
    <property type="entry name" value="METAL TRANSPORT SYSTEM ATP-BINDING PROTEIN TM_0124-RELATED"/>
    <property type="match status" value="1"/>
</dbReference>
<gene>
    <name evidence="6" type="ORF">COB21_05050</name>
</gene>
<dbReference type="EMBL" id="NVUK01000037">
    <property type="protein sequence ID" value="PCI75934.1"/>
    <property type="molecule type" value="Genomic_DNA"/>
</dbReference>
<evidence type="ECO:0000256" key="2">
    <source>
        <dbReference type="ARBA" id="ARBA00022448"/>
    </source>
</evidence>
<proteinExistence type="inferred from homology"/>